<evidence type="ECO:0000313" key="20">
    <source>
        <dbReference type="EMBL" id="KYP75171.1"/>
    </source>
</evidence>
<feature type="region of interest" description="Disordered" evidence="17">
    <location>
        <begin position="557"/>
        <end position="581"/>
    </location>
</feature>
<gene>
    <name evidence="20" type="ORF">KK1_007872</name>
</gene>
<dbReference type="EMBL" id="CM003604">
    <property type="protein sequence ID" value="KYP75171.1"/>
    <property type="molecule type" value="Genomic_DNA"/>
</dbReference>
<evidence type="ECO:0000256" key="17">
    <source>
        <dbReference type="SAM" id="MobiDB-lite"/>
    </source>
</evidence>
<evidence type="ECO:0000256" key="1">
    <source>
        <dbReference type="ARBA" id="ARBA00004162"/>
    </source>
</evidence>
<keyword evidence="6" id="KW-0808">Transferase</keyword>
<keyword evidence="9 20" id="KW-0418">Kinase</keyword>
<feature type="compositionally biased region" description="Polar residues" evidence="17">
    <location>
        <begin position="562"/>
        <end position="573"/>
    </location>
</feature>
<dbReference type="InterPro" id="IPR047117">
    <property type="entry name" value="PERK1-13-like"/>
</dbReference>
<evidence type="ECO:0000256" key="6">
    <source>
        <dbReference type="ARBA" id="ARBA00022679"/>
    </source>
</evidence>
<feature type="domain" description="Protein kinase" evidence="19">
    <location>
        <begin position="224"/>
        <end position="502"/>
    </location>
</feature>
<evidence type="ECO:0000256" key="13">
    <source>
        <dbReference type="ARBA" id="ARBA00023180"/>
    </source>
</evidence>
<protein>
    <recommendedName>
        <fullName evidence="2">non-specific serine/threonine protein kinase</fullName>
        <ecNumber evidence="2">2.7.11.1</ecNumber>
    </recommendedName>
</protein>
<keyword evidence="8 16" id="KW-0547">Nucleotide-binding</keyword>
<dbReference type="InterPro" id="IPR001245">
    <property type="entry name" value="Ser-Thr/Tyr_kinase_cat_dom"/>
</dbReference>
<dbReference type="InterPro" id="IPR017441">
    <property type="entry name" value="Protein_kinase_ATP_BS"/>
</dbReference>
<keyword evidence="10 16" id="KW-0067">ATP-binding</keyword>
<evidence type="ECO:0000313" key="21">
    <source>
        <dbReference type="Proteomes" id="UP000075243"/>
    </source>
</evidence>
<keyword evidence="13" id="KW-0325">Glycoprotein</keyword>
<dbReference type="EC" id="2.7.11.1" evidence="2"/>
<comment type="catalytic activity">
    <reaction evidence="15">
        <text>L-seryl-[protein] + ATP = O-phospho-L-seryl-[protein] + ADP + H(+)</text>
        <dbReference type="Rhea" id="RHEA:17989"/>
        <dbReference type="Rhea" id="RHEA-COMP:9863"/>
        <dbReference type="Rhea" id="RHEA-COMP:11604"/>
        <dbReference type="ChEBI" id="CHEBI:15378"/>
        <dbReference type="ChEBI" id="CHEBI:29999"/>
        <dbReference type="ChEBI" id="CHEBI:30616"/>
        <dbReference type="ChEBI" id="CHEBI:83421"/>
        <dbReference type="ChEBI" id="CHEBI:456216"/>
        <dbReference type="EC" id="2.7.11.1"/>
    </reaction>
</comment>
<evidence type="ECO:0000256" key="16">
    <source>
        <dbReference type="PROSITE-ProRule" id="PRU10141"/>
    </source>
</evidence>
<evidence type="ECO:0000256" key="14">
    <source>
        <dbReference type="ARBA" id="ARBA00047899"/>
    </source>
</evidence>
<keyword evidence="12 18" id="KW-0472">Membrane</keyword>
<keyword evidence="4" id="KW-0723">Serine/threonine-protein kinase</keyword>
<dbReference type="FunFam" id="3.30.200.20:FF:000207">
    <property type="entry name" value="proline-rich receptor-like protein kinase PERK1"/>
    <property type="match status" value="1"/>
</dbReference>
<dbReference type="FunFam" id="1.10.510.10:FF:000239">
    <property type="entry name" value="Proline-rich receptor-like protein kinase PERK1"/>
    <property type="match status" value="1"/>
</dbReference>
<keyword evidence="3" id="KW-1003">Cell membrane</keyword>
<evidence type="ECO:0000256" key="9">
    <source>
        <dbReference type="ARBA" id="ARBA00022777"/>
    </source>
</evidence>
<dbReference type="InterPro" id="IPR000719">
    <property type="entry name" value="Prot_kinase_dom"/>
</dbReference>
<dbReference type="PANTHER" id="PTHR47982">
    <property type="entry name" value="PROLINE-RICH RECEPTOR-LIKE PROTEIN KINASE PERK4"/>
    <property type="match status" value="1"/>
</dbReference>
<evidence type="ECO:0000256" key="10">
    <source>
        <dbReference type="ARBA" id="ARBA00022840"/>
    </source>
</evidence>
<proteinExistence type="predicted"/>
<evidence type="ECO:0000256" key="18">
    <source>
        <dbReference type="SAM" id="Phobius"/>
    </source>
</evidence>
<feature type="region of interest" description="Disordered" evidence="17">
    <location>
        <begin position="1"/>
        <end position="92"/>
    </location>
</feature>
<sequence length="581" mass="62519">MASDSDKDSPTPPPPNSSSSHSPPPPPPPPPSSPPPPSGDKKSPPPPPEKESGSHHPPPPPHNREFSSPPPPHHRLSPPKSHTHASGESGGGGHSSNLPFIIGVVAGVGILLLLLFIIIFSCSRRKKRPQTSVYYANQPADDGYYKRPAAGGGPNQYGGVNKGEHVLNIPPPPGAGWGAARISSDVSNSSYSGPVLPPPHPTLALGFNQSSFTYDELSAATAGFSQRNLLGQGGFGYVHKGFLPNGKEIAVKSLKSTGGQGDREFQAEVDIISRVHHRHLVSLVGYCLSEAKKLLVYEFVPNKTLEYHLHGKGRPVMDWGTRLKIAIGSAKGLAYLHEDCHPRIIHRDIKGANILLENNFDAKVADFGLAKFSQDTNTHVSTRVMGTFGYMAPEYASSGKLTDKSDVFSFGIMLLELITGRRPVDHTGEDEDTLVDWARPLCTKAMENGSFEGLVDPRLEGKYNKFQMASMVSCAAACIRHSAKSRPRMSQIVRVLEGDVTVDVLNLDGVKAGPNAVRSSTSGEYDGDLYGANMMKYRKKPAADSSMVSSEYGATSEYGLNPSVSSSDQSTEYANKPWRNY</sequence>
<dbReference type="PROSITE" id="PS00108">
    <property type="entry name" value="PROTEIN_KINASE_ST"/>
    <property type="match status" value="1"/>
</dbReference>
<evidence type="ECO:0000256" key="8">
    <source>
        <dbReference type="ARBA" id="ARBA00022741"/>
    </source>
</evidence>
<evidence type="ECO:0000256" key="7">
    <source>
        <dbReference type="ARBA" id="ARBA00022692"/>
    </source>
</evidence>
<evidence type="ECO:0000256" key="15">
    <source>
        <dbReference type="ARBA" id="ARBA00048679"/>
    </source>
</evidence>
<evidence type="ECO:0000256" key="3">
    <source>
        <dbReference type="ARBA" id="ARBA00022475"/>
    </source>
</evidence>
<dbReference type="Proteomes" id="UP000075243">
    <property type="component" value="Chromosome 2"/>
</dbReference>
<dbReference type="OMA" id="YEPHEMA"/>
<keyword evidence="5" id="KW-0597">Phosphoprotein</keyword>
<dbReference type="Pfam" id="PF07714">
    <property type="entry name" value="PK_Tyr_Ser-Thr"/>
    <property type="match status" value="1"/>
</dbReference>
<evidence type="ECO:0000259" key="19">
    <source>
        <dbReference type="PROSITE" id="PS50011"/>
    </source>
</evidence>
<dbReference type="STRING" id="3821.A0A151U7G6"/>
<evidence type="ECO:0000256" key="2">
    <source>
        <dbReference type="ARBA" id="ARBA00012513"/>
    </source>
</evidence>
<feature type="compositionally biased region" description="Basic residues" evidence="17">
    <location>
        <begin position="72"/>
        <end position="83"/>
    </location>
</feature>
<reference evidence="20 21" key="1">
    <citation type="journal article" date="2012" name="Nat. Biotechnol.">
        <title>Draft genome sequence of pigeonpea (Cajanus cajan), an orphan legume crop of resource-poor farmers.</title>
        <authorList>
            <person name="Varshney R.K."/>
            <person name="Chen W."/>
            <person name="Li Y."/>
            <person name="Bharti A.K."/>
            <person name="Saxena R.K."/>
            <person name="Schlueter J.A."/>
            <person name="Donoghue M.T."/>
            <person name="Azam S."/>
            <person name="Fan G."/>
            <person name="Whaley A.M."/>
            <person name="Farmer A.D."/>
            <person name="Sheridan J."/>
            <person name="Iwata A."/>
            <person name="Tuteja R."/>
            <person name="Penmetsa R.V."/>
            <person name="Wu W."/>
            <person name="Upadhyaya H.D."/>
            <person name="Yang S.P."/>
            <person name="Shah T."/>
            <person name="Saxena K.B."/>
            <person name="Michael T."/>
            <person name="McCombie W.R."/>
            <person name="Yang B."/>
            <person name="Zhang G."/>
            <person name="Yang H."/>
            <person name="Wang J."/>
            <person name="Spillane C."/>
            <person name="Cook D.R."/>
            <person name="May G.D."/>
            <person name="Xu X."/>
            <person name="Jackson S.A."/>
        </authorList>
    </citation>
    <scope>NUCLEOTIDE SEQUENCE [LARGE SCALE GENOMIC DNA]</scope>
    <source>
        <strain evidence="21">cv. Asha</strain>
    </source>
</reference>
<dbReference type="PROSITE" id="PS00107">
    <property type="entry name" value="PROTEIN_KINASE_ATP"/>
    <property type="match status" value="1"/>
</dbReference>
<comment type="catalytic activity">
    <reaction evidence="14">
        <text>L-threonyl-[protein] + ATP = O-phospho-L-threonyl-[protein] + ADP + H(+)</text>
        <dbReference type="Rhea" id="RHEA:46608"/>
        <dbReference type="Rhea" id="RHEA-COMP:11060"/>
        <dbReference type="Rhea" id="RHEA-COMP:11605"/>
        <dbReference type="ChEBI" id="CHEBI:15378"/>
        <dbReference type="ChEBI" id="CHEBI:30013"/>
        <dbReference type="ChEBI" id="CHEBI:30616"/>
        <dbReference type="ChEBI" id="CHEBI:61977"/>
        <dbReference type="ChEBI" id="CHEBI:456216"/>
        <dbReference type="EC" id="2.7.11.1"/>
    </reaction>
</comment>
<keyword evidence="21" id="KW-1185">Reference proteome</keyword>
<dbReference type="SMART" id="SM00220">
    <property type="entry name" value="S_TKc"/>
    <property type="match status" value="1"/>
</dbReference>
<dbReference type="GO" id="GO:0004674">
    <property type="term" value="F:protein serine/threonine kinase activity"/>
    <property type="evidence" value="ECO:0007669"/>
    <property type="project" value="UniProtKB-KW"/>
</dbReference>
<accession>A0A151U7G6</accession>
<dbReference type="SUPFAM" id="SSF56112">
    <property type="entry name" value="Protein kinase-like (PK-like)"/>
    <property type="match status" value="1"/>
</dbReference>
<dbReference type="PROSITE" id="PS50011">
    <property type="entry name" value="PROTEIN_KINASE_DOM"/>
    <property type="match status" value="1"/>
</dbReference>
<feature type="compositionally biased region" description="Basic and acidic residues" evidence="17">
    <location>
        <begin position="39"/>
        <end position="54"/>
    </location>
</feature>
<feature type="compositionally biased region" description="Pro residues" evidence="17">
    <location>
        <begin position="10"/>
        <end position="38"/>
    </location>
</feature>
<evidence type="ECO:0000256" key="12">
    <source>
        <dbReference type="ARBA" id="ARBA00023136"/>
    </source>
</evidence>
<keyword evidence="7 18" id="KW-0812">Transmembrane</keyword>
<comment type="subcellular location">
    <subcellularLocation>
        <location evidence="1">Cell membrane</location>
        <topology evidence="1">Single-pass membrane protein</topology>
    </subcellularLocation>
</comment>
<dbReference type="OrthoDB" id="4062651at2759"/>
<dbReference type="Gramene" id="C.cajan_07664.t">
    <property type="protein sequence ID" value="C.cajan_07664.t"/>
    <property type="gene ID" value="C.cajan_07664"/>
</dbReference>
<dbReference type="GO" id="GO:0005524">
    <property type="term" value="F:ATP binding"/>
    <property type="evidence" value="ECO:0007669"/>
    <property type="project" value="UniProtKB-UniRule"/>
</dbReference>
<dbReference type="InterPro" id="IPR008271">
    <property type="entry name" value="Ser/Thr_kinase_AS"/>
</dbReference>
<name>A0A151U7G6_CAJCA</name>
<keyword evidence="11 18" id="KW-1133">Transmembrane helix</keyword>
<evidence type="ECO:0000256" key="5">
    <source>
        <dbReference type="ARBA" id="ARBA00022553"/>
    </source>
</evidence>
<feature type="binding site" evidence="16">
    <location>
        <position position="252"/>
    </location>
    <ligand>
        <name>ATP</name>
        <dbReference type="ChEBI" id="CHEBI:30616"/>
    </ligand>
</feature>
<dbReference type="Gene3D" id="1.10.510.10">
    <property type="entry name" value="Transferase(Phosphotransferase) domain 1"/>
    <property type="match status" value="1"/>
</dbReference>
<organism evidence="20 21">
    <name type="scientific">Cajanus cajan</name>
    <name type="common">Pigeon pea</name>
    <name type="synonym">Cajanus indicus</name>
    <dbReference type="NCBI Taxonomy" id="3821"/>
    <lineage>
        <taxon>Eukaryota</taxon>
        <taxon>Viridiplantae</taxon>
        <taxon>Streptophyta</taxon>
        <taxon>Embryophyta</taxon>
        <taxon>Tracheophyta</taxon>
        <taxon>Spermatophyta</taxon>
        <taxon>Magnoliopsida</taxon>
        <taxon>eudicotyledons</taxon>
        <taxon>Gunneridae</taxon>
        <taxon>Pentapetalae</taxon>
        <taxon>rosids</taxon>
        <taxon>fabids</taxon>
        <taxon>Fabales</taxon>
        <taxon>Fabaceae</taxon>
        <taxon>Papilionoideae</taxon>
        <taxon>50 kb inversion clade</taxon>
        <taxon>NPAAA clade</taxon>
        <taxon>indigoferoid/millettioid clade</taxon>
        <taxon>Phaseoleae</taxon>
        <taxon>Cajanus</taxon>
    </lineage>
</organism>
<dbReference type="GO" id="GO:0005886">
    <property type="term" value="C:plasma membrane"/>
    <property type="evidence" value="ECO:0007669"/>
    <property type="project" value="UniProtKB-SubCell"/>
</dbReference>
<dbReference type="PANTHER" id="PTHR47982:SF47">
    <property type="entry name" value="PROLINE-RICH RECEPTOR-LIKE PROTEIN KINASE PERK6-RELATED"/>
    <property type="match status" value="1"/>
</dbReference>
<dbReference type="Gene3D" id="3.30.200.20">
    <property type="entry name" value="Phosphorylase Kinase, domain 1"/>
    <property type="match status" value="1"/>
</dbReference>
<evidence type="ECO:0000256" key="4">
    <source>
        <dbReference type="ARBA" id="ARBA00022527"/>
    </source>
</evidence>
<dbReference type="InterPro" id="IPR011009">
    <property type="entry name" value="Kinase-like_dom_sf"/>
</dbReference>
<feature type="transmembrane region" description="Helical" evidence="18">
    <location>
        <begin position="98"/>
        <end position="120"/>
    </location>
</feature>
<evidence type="ECO:0000256" key="11">
    <source>
        <dbReference type="ARBA" id="ARBA00022989"/>
    </source>
</evidence>
<dbReference type="AlphaFoldDB" id="A0A151U7G6"/>